<evidence type="ECO:0000313" key="8">
    <source>
        <dbReference type="Proteomes" id="UP001223390"/>
    </source>
</evidence>
<evidence type="ECO:0000259" key="6">
    <source>
        <dbReference type="Pfam" id="PF13515"/>
    </source>
</evidence>
<sequence length="334" mass="34200">MRVWVSGRVPPGEVAGAARIVVTVVVAWQVAVWLGADQPPVYAAVVPLVALRGDPVTALGASVQRSLGVVAGVLIGIAVVNLLRPSTAALAVVVALGLGVGMFLRASGGLNIQVAASSLLVFASTSPDAYAWHRVWETAAGAVVTVGLAPLLWPPDPYRTLAGIAEDCRVRVARSLGGTAAVLGGGPGAARDNLSLVTAHAEAVHGDAVRAREAERAMRFNPVRWRHREGVRVRARGIAAVDRAAGEAVVLAGEVAAFAGREELAGDLARARAPLAEVADLVARVVEDVLGGADPAAGVVAARTAVAEYARTDSSPVAVALRRPFVRILDALTG</sequence>
<comment type="subcellular location">
    <subcellularLocation>
        <location evidence="1">Membrane</location>
        <topology evidence="1">Multi-pass membrane protein</topology>
    </subcellularLocation>
</comment>
<keyword evidence="8" id="KW-1185">Reference proteome</keyword>
<organism evidence="7 8">
    <name type="scientific">Streptomyces katrae</name>
    <dbReference type="NCBI Taxonomy" id="68223"/>
    <lineage>
        <taxon>Bacteria</taxon>
        <taxon>Bacillati</taxon>
        <taxon>Actinomycetota</taxon>
        <taxon>Actinomycetes</taxon>
        <taxon>Kitasatosporales</taxon>
        <taxon>Streptomycetaceae</taxon>
        <taxon>Streptomyces</taxon>
    </lineage>
</organism>
<keyword evidence="3 5" id="KW-1133">Transmembrane helix</keyword>
<dbReference type="InterPro" id="IPR049453">
    <property type="entry name" value="Memb_transporter_dom"/>
</dbReference>
<feature type="transmembrane region" description="Helical" evidence="5">
    <location>
        <begin position="12"/>
        <end position="36"/>
    </location>
</feature>
<keyword evidence="4 5" id="KW-0472">Membrane</keyword>
<comment type="caution">
    <text evidence="7">The sequence shown here is derived from an EMBL/GenBank/DDBJ whole genome shotgun (WGS) entry which is preliminary data.</text>
</comment>
<dbReference type="EMBL" id="JASITI010000022">
    <property type="protein sequence ID" value="MDK9497785.1"/>
    <property type="molecule type" value="Genomic_DNA"/>
</dbReference>
<feature type="domain" description="Integral membrane bound transporter" evidence="6">
    <location>
        <begin position="27"/>
        <end position="145"/>
    </location>
</feature>
<protein>
    <submittedName>
        <fullName evidence="7">FUSC family protein</fullName>
    </submittedName>
</protein>
<dbReference type="Proteomes" id="UP001223390">
    <property type="component" value="Unassembled WGS sequence"/>
</dbReference>
<evidence type="ECO:0000256" key="2">
    <source>
        <dbReference type="ARBA" id="ARBA00022692"/>
    </source>
</evidence>
<evidence type="ECO:0000256" key="4">
    <source>
        <dbReference type="ARBA" id="ARBA00023136"/>
    </source>
</evidence>
<accession>A0ABT7GVY4</accession>
<reference evidence="7 8" key="1">
    <citation type="submission" date="2023-05" db="EMBL/GenBank/DDBJ databases">
        <title>Sequencing and Assembly of Streptomyces sp. NP73.</title>
        <authorList>
            <person name="Konwar A.N."/>
            <person name="Saikia K."/>
            <person name="Thakur D."/>
        </authorList>
    </citation>
    <scope>NUCLEOTIDE SEQUENCE [LARGE SCALE GENOMIC DNA]</scope>
    <source>
        <strain evidence="7 8">NP73</strain>
    </source>
</reference>
<evidence type="ECO:0000313" key="7">
    <source>
        <dbReference type="EMBL" id="MDK9497785.1"/>
    </source>
</evidence>
<evidence type="ECO:0000256" key="5">
    <source>
        <dbReference type="SAM" id="Phobius"/>
    </source>
</evidence>
<evidence type="ECO:0000256" key="3">
    <source>
        <dbReference type="ARBA" id="ARBA00022989"/>
    </source>
</evidence>
<proteinExistence type="predicted"/>
<dbReference type="Pfam" id="PF13515">
    <property type="entry name" value="FUSC_2"/>
    <property type="match status" value="1"/>
</dbReference>
<keyword evidence="2 5" id="KW-0812">Transmembrane</keyword>
<dbReference type="RefSeq" id="WP_285343493.1">
    <property type="nucleotide sequence ID" value="NZ_JASITI010000022.1"/>
</dbReference>
<gene>
    <name evidence="7" type="ORF">QEZ40_002729</name>
</gene>
<feature type="transmembrane region" description="Helical" evidence="5">
    <location>
        <begin position="87"/>
        <end position="104"/>
    </location>
</feature>
<evidence type="ECO:0000256" key="1">
    <source>
        <dbReference type="ARBA" id="ARBA00004141"/>
    </source>
</evidence>
<feature type="transmembrane region" description="Helical" evidence="5">
    <location>
        <begin position="56"/>
        <end position="80"/>
    </location>
</feature>
<name>A0ABT7GVY4_9ACTN</name>